<dbReference type="NCBIfam" id="TIGR01050">
    <property type="entry name" value="rpsS_bact"/>
    <property type="match status" value="1"/>
</dbReference>
<protein>
    <recommendedName>
        <fullName evidence="6">Small ribosomal subunit protein uS19c</fullName>
    </recommendedName>
</protein>
<dbReference type="GO" id="GO:0019843">
    <property type="term" value="F:rRNA binding"/>
    <property type="evidence" value="ECO:0007669"/>
    <property type="project" value="UniProtKB-KW"/>
</dbReference>
<dbReference type="InterPro" id="IPR020934">
    <property type="entry name" value="Ribosomal_uS19_CS"/>
</dbReference>
<dbReference type="Proteomes" id="UP000649617">
    <property type="component" value="Unassembled WGS sequence"/>
</dbReference>
<dbReference type="FunFam" id="3.30.860.10:FF:000001">
    <property type="entry name" value="30S ribosomal protein S19"/>
    <property type="match status" value="1"/>
</dbReference>
<dbReference type="SUPFAM" id="SSF54570">
    <property type="entry name" value="Ribosomal protein S19"/>
    <property type="match status" value="1"/>
</dbReference>
<feature type="signal peptide" evidence="8">
    <location>
        <begin position="1"/>
        <end position="31"/>
    </location>
</feature>
<dbReference type="HAMAP" id="MF_00531">
    <property type="entry name" value="Ribosomal_uS19"/>
    <property type="match status" value="1"/>
</dbReference>
<dbReference type="GO" id="GO:0006412">
    <property type="term" value="P:translation"/>
    <property type="evidence" value="ECO:0007669"/>
    <property type="project" value="InterPro"/>
</dbReference>
<evidence type="ECO:0000256" key="8">
    <source>
        <dbReference type="SAM" id="SignalP"/>
    </source>
</evidence>
<dbReference type="OrthoDB" id="584535at2759"/>
<evidence type="ECO:0000313" key="10">
    <source>
        <dbReference type="Proteomes" id="UP000649617"/>
    </source>
</evidence>
<evidence type="ECO:0000256" key="3">
    <source>
        <dbReference type="ARBA" id="ARBA00022884"/>
    </source>
</evidence>
<dbReference type="GO" id="GO:0005737">
    <property type="term" value="C:cytoplasm"/>
    <property type="evidence" value="ECO:0007669"/>
    <property type="project" value="UniProtKB-ARBA"/>
</dbReference>
<dbReference type="PANTHER" id="PTHR11880">
    <property type="entry name" value="RIBOSOMAL PROTEIN S19P FAMILY MEMBER"/>
    <property type="match status" value="1"/>
</dbReference>
<evidence type="ECO:0000256" key="4">
    <source>
        <dbReference type="ARBA" id="ARBA00022980"/>
    </source>
</evidence>
<reference evidence="9" key="1">
    <citation type="submission" date="2021-02" db="EMBL/GenBank/DDBJ databases">
        <authorList>
            <person name="Dougan E. K."/>
            <person name="Rhodes N."/>
            <person name="Thang M."/>
            <person name="Chan C."/>
        </authorList>
    </citation>
    <scope>NUCLEOTIDE SEQUENCE</scope>
</reference>
<keyword evidence="3" id="KW-0694">RNA-binding</keyword>
<evidence type="ECO:0000256" key="5">
    <source>
        <dbReference type="ARBA" id="ARBA00023274"/>
    </source>
</evidence>
<name>A0A812VMY6_SYMPI</name>
<dbReference type="InterPro" id="IPR023575">
    <property type="entry name" value="Ribosomal_uS19_SF"/>
</dbReference>
<evidence type="ECO:0000313" key="9">
    <source>
        <dbReference type="EMBL" id="CAE7633310.1"/>
    </source>
</evidence>
<accession>A0A812VMY6</accession>
<dbReference type="PANTHER" id="PTHR11880:SF8">
    <property type="entry name" value="SMALL RIBOSOMAL SUBUNIT PROTEIN US19M"/>
    <property type="match status" value="1"/>
</dbReference>
<dbReference type="PRINTS" id="PR00975">
    <property type="entry name" value="RIBOSOMALS19"/>
</dbReference>
<evidence type="ECO:0000256" key="2">
    <source>
        <dbReference type="ARBA" id="ARBA00022730"/>
    </source>
</evidence>
<evidence type="ECO:0000256" key="1">
    <source>
        <dbReference type="ARBA" id="ARBA00007345"/>
    </source>
</evidence>
<dbReference type="GO" id="GO:0000028">
    <property type="term" value="P:ribosomal small subunit assembly"/>
    <property type="evidence" value="ECO:0007669"/>
    <property type="project" value="TreeGrafter"/>
</dbReference>
<evidence type="ECO:0000256" key="6">
    <source>
        <dbReference type="ARBA" id="ARBA00035253"/>
    </source>
</evidence>
<dbReference type="PROSITE" id="PS00323">
    <property type="entry name" value="RIBOSOMAL_S19"/>
    <property type="match status" value="1"/>
</dbReference>
<keyword evidence="10" id="KW-1185">Reference proteome</keyword>
<dbReference type="GO" id="GO:0003735">
    <property type="term" value="F:structural constituent of ribosome"/>
    <property type="evidence" value="ECO:0007669"/>
    <property type="project" value="InterPro"/>
</dbReference>
<comment type="caution">
    <text evidence="9">The sequence shown here is derived from an EMBL/GenBank/DDBJ whole genome shotgun (WGS) entry which is preliminary data.</text>
</comment>
<dbReference type="AlphaFoldDB" id="A0A812VMY6"/>
<evidence type="ECO:0000256" key="7">
    <source>
        <dbReference type="RuleBase" id="RU003485"/>
    </source>
</evidence>
<dbReference type="Gene3D" id="3.30.860.10">
    <property type="entry name" value="30s Ribosomal Protein S19, Chain A"/>
    <property type="match status" value="1"/>
</dbReference>
<dbReference type="InterPro" id="IPR005732">
    <property type="entry name" value="Ribosomal_uS19_bac-type"/>
</dbReference>
<keyword evidence="4 7" id="KW-0689">Ribosomal protein</keyword>
<sequence length="173" mass="19128">MEVQARPHVGKGGCASSKAPLLLAALASVASFWVLDRDAGAPSAMVSSPVWSQGREARLSKLPRQADPNQWTMLRDLSKKQMPRKPPFIAINLLNKITRMNKEGKKETIRVFSRQSTIIPAMIGHTCAVHNGREFVPIVINEGMVGFKLGDFVPTHTFTSHPKQAKVTKYRGR</sequence>
<dbReference type="InterPro" id="IPR002222">
    <property type="entry name" value="Ribosomal_uS19"/>
</dbReference>
<proteinExistence type="inferred from homology"/>
<keyword evidence="2" id="KW-0699">rRNA-binding</keyword>
<organism evidence="9 10">
    <name type="scientific">Symbiodinium pilosum</name>
    <name type="common">Dinoflagellate</name>
    <dbReference type="NCBI Taxonomy" id="2952"/>
    <lineage>
        <taxon>Eukaryota</taxon>
        <taxon>Sar</taxon>
        <taxon>Alveolata</taxon>
        <taxon>Dinophyceae</taxon>
        <taxon>Suessiales</taxon>
        <taxon>Symbiodiniaceae</taxon>
        <taxon>Symbiodinium</taxon>
    </lineage>
</organism>
<dbReference type="EMBL" id="CAJNIZ010042703">
    <property type="protein sequence ID" value="CAE7633310.1"/>
    <property type="molecule type" value="Genomic_DNA"/>
</dbReference>
<dbReference type="GO" id="GO:0015935">
    <property type="term" value="C:small ribosomal subunit"/>
    <property type="evidence" value="ECO:0007669"/>
    <property type="project" value="InterPro"/>
</dbReference>
<gene>
    <name evidence="9" type="primary">rpsS</name>
    <name evidence="9" type="ORF">SPIL2461_LOCUS16645</name>
</gene>
<dbReference type="Pfam" id="PF00203">
    <property type="entry name" value="Ribosomal_S19"/>
    <property type="match status" value="1"/>
</dbReference>
<feature type="chain" id="PRO_5032869595" description="Small ribosomal subunit protein uS19c" evidence="8">
    <location>
        <begin position="32"/>
        <end position="173"/>
    </location>
</feature>
<keyword evidence="5 7" id="KW-0687">Ribonucleoprotein</keyword>
<comment type="similarity">
    <text evidence="1 7">Belongs to the universal ribosomal protein uS19 family.</text>
</comment>
<keyword evidence="8" id="KW-0732">Signal</keyword>